<accession>A0A0D2EHM2</accession>
<dbReference type="PANTHER" id="PTHR32387:SF0">
    <property type="entry name" value="PROTEIN NO VEIN"/>
    <property type="match status" value="1"/>
</dbReference>
<dbReference type="PANTHER" id="PTHR32387">
    <property type="entry name" value="WU:FJ29H11"/>
    <property type="match status" value="1"/>
</dbReference>
<dbReference type="GeneID" id="25328411"/>
<reference evidence="2 3" key="1">
    <citation type="submission" date="2015-01" db="EMBL/GenBank/DDBJ databases">
        <title>The Genome Sequence of Exophiala xenobiotica CBS118157.</title>
        <authorList>
            <consortium name="The Broad Institute Genomics Platform"/>
            <person name="Cuomo C."/>
            <person name="de Hoog S."/>
            <person name="Gorbushina A."/>
            <person name="Stielow B."/>
            <person name="Teixiera M."/>
            <person name="Abouelleil A."/>
            <person name="Chapman S.B."/>
            <person name="Priest M."/>
            <person name="Young S.K."/>
            <person name="Wortman J."/>
            <person name="Nusbaum C."/>
            <person name="Birren B."/>
        </authorList>
    </citation>
    <scope>NUCLEOTIDE SEQUENCE [LARGE SCALE GENOMIC DNA]</scope>
    <source>
        <strain evidence="2 3">CBS 118157</strain>
    </source>
</reference>
<dbReference type="STRING" id="348802.A0A0D2EHM2"/>
<evidence type="ECO:0000313" key="2">
    <source>
        <dbReference type="EMBL" id="KIW54120.1"/>
    </source>
</evidence>
<gene>
    <name evidence="2" type="ORF">PV05_06503</name>
</gene>
<evidence type="ECO:0000313" key="3">
    <source>
        <dbReference type="Proteomes" id="UP000054342"/>
    </source>
</evidence>
<feature type="compositionally biased region" description="Acidic residues" evidence="1">
    <location>
        <begin position="1390"/>
        <end position="1400"/>
    </location>
</feature>
<dbReference type="EMBL" id="KN847320">
    <property type="protein sequence ID" value="KIW54120.1"/>
    <property type="molecule type" value="Genomic_DNA"/>
</dbReference>
<dbReference type="InterPro" id="IPR052957">
    <property type="entry name" value="Auxin_embryo_med"/>
</dbReference>
<protein>
    <recommendedName>
        <fullName evidence="4">Protein NO VEIN C-terminal domain-containing protein</fullName>
    </recommendedName>
</protein>
<feature type="compositionally biased region" description="Low complexity" evidence="1">
    <location>
        <begin position="1431"/>
        <end position="1457"/>
    </location>
</feature>
<dbReference type="SUPFAM" id="SSF55874">
    <property type="entry name" value="ATPase domain of HSP90 chaperone/DNA topoisomerase II/histidine kinase"/>
    <property type="match status" value="1"/>
</dbReference>
<sequence>MPNSENAARRKARELVEEIENEHGHVGEETLRQIDDPTIRAKLTNALKAKDGMIGSTVITLAKNLYTSNARFVFELLQNADDNEYNKTNDSPFISFHVHPRQIVVEYNEDGFTPGNLRAICNVGQSTKKGAQGYIGEKGIGFKSVFMVAWKVLIQSGDFSFYFQHRRGDSGMGMISPVWQEPEQTLPESLTRVTLFLHDSGDAAFVTTQRQSISSQFHELQDTFLLFLKKIKQINLKFYNEDHKMTKEVIHALENASGGAKARLTKETITADNTEKSSRAYHITRYVATDLEKNDNREYSEAEEAQKKYSTSEVVLAFPLTSDSSPLLEVQDVFAFLPLRSAGFYTNKSWFLIQADFVTEANRQDVITASPRNLGLLDGIARAFIKAVQEFCEHPNLTYQWMRYLPDPSNTSFQPLWKRLVDKIQGLLESTPVLHSRNGGALRLIKSLRLSAFDSVDKDGNPLWDDIDPPWYVSRSYDRHDLKTLESYGLRYANITEVLAHANRDLESPHSRMKASRDEDWHTRAAQILAIPFVKDWYSEKITLQAMYLIPLQNGLWISSKSGPIYYASSSGMQIPTDLGLNLINPTAAGNPDRKTLFDHLGATEASTDLVRNKILERYNSYPNGASVSLQTSRIHLQYLYLTQMRADFVVPFAFSNVYIYTASEVRLWPKFTDVYKPDENQYGVRELLMPTPQGQNPGSSAPGLSVSFLHQVYFEDVPDNPVGHPFSWSAFLGKYLNIRLRPRLVCNPGSESASLSNITRYLQRYRPELFLNVIHYYWQGEGRKIIIAKSTTTEMRTMEVLCRGGRTIPLFKTYLPTPFLERLQARYMVDSEFFPFLALLSPPKDDADSDGWNFLNKEFGVGRHDDLDFYLAILNSILNGNKSVETILNMPRVYGVYDRIQTKLLLSEDQGRQQGKVRELFEASSAILIPESGERHAARVRPSQCVWDGPQDMQTKYPVKSLCHSYFMASESGPGSLEQFFRTTLGLSDCSWSHLVDEVKYLKAASCMDFDRINGLYTLIDKSFDRANVDDIEKLRKAVNEGALIYVNVNGRHDWCKVSQCLWASVTAIRGRTTLNDHYEDLKGFFVTLLGVPELSLDMVLDELIEKGARHAPVAEIKETLWALASFLSSNTPTSSSRRILESRVFPVKYPNGQVLLRTSKAEFGIVDRQQLGDSFAGKASLLDFSLEDVRMLKPFFAWAGLENRYLSKMVKEISRVEGGDPLPIASRNRDIGRKARGLFRIAAHYNSPRVSENDFSLQDLLKSALVYETNGISSLLVLSQGGREVAVEIEKSELHIGPNESPLQIYVPRDPRSQEFCFLSKLPPRLFDWMMTHPDTQIREKIEPEAVLVVTKILNAKLSSVDWLLEEAGIIEVAGTDVTDERGAAEQSDQDDSEDAEEEVLRADSPSADSLSDGCSGREALLTTTISETARTVLTPPTTAVPTTSVTPTPSSHPHAVSEVVHGHSRHRSAVAGSSPLFVQTVEAERMAPTHAEPPSAPDLDPEMIDTLVDEAARYLALLDNIIKKARHTSFPSLGSFNMSRLLVTLTESEISPDQYCLDIHAFRSATQRERDFKVGAAGELFVFELLSHLDPDLPGFDLRNWQSTIRKYVKVHPQYAFMDDWEGQETADITYDDKSGVLTDLLIGQGYLAPNRWQGRRPMYYIEVKTTTGHCGMRFFMSKRQYKRMQDLSEAAQDPHSVNSIYLIFRVFDVGMGTPGLRIYVDPEAMKRTGTLIFTAETWSVVPGQIGT</sequence>
<evidence type="ECO:0000256" key="1">
    <source>
        <dbReference type="SAM" id="MobiDB-lite"/>
    </source>
</evidence>
<dbReference type="Proteomes" id="UP000054342">
    <property type="component" value="Unassembled WGS sequence"/>
</dbReference>
<keyword evidence="3" id="KW-1185">Reference proteome</keyword>
<dbReference type="HOGENOM" id="CLU_000570_3_0_1"/>
<name>A0A0D2EHM2_9EURO</name>
<dbReference type="Gene3D" id="3.30.565.10">
    <property type="entry name" value="Histidine kinase-like ATPase, C-terminal domain"/>
    <property type="match status" value="1"/>
</dbReference>
<feature type="region of interest" description="Disordered" evidence="1">
    <location>
        <begin position="1379"/>
        <end position="1472"/>
    </location>
</feature>
<dbReference type="OrthoDB" id="1262810at2759"/>
<proteinExistence type="predicted"/>
<dbReference type="RefSeq" id="XP_013314704.1">
    <property type="nucleotide sequence ID" value="XM_013459250.1"/>
</dbReference>
<dbReference type="InterPro" id="IPR036890">
    <property type="entry name" value="HATPase_C_sf"/>
</dbReference>
<evidence type="ECO:0008006" key="4">
    <source>
        <dbReference type="Google" id="ProtNLM"/>
    </source>
</evidence>
<organism evidence="2 3">
    <name type="scientific">Exophiala xenobiotica</name>
    <dbReference type="NCBI Taxonomy" id="348802"/>
    <lineage>
        <taxon>Eukaryota</taxon>
        <taxon>Fungi</taxon>
        <taxon>Dikarya</taxon>
        <taxon>Ascomycota</taxon>
        <taxon>Pezizomycotina</taxon>
        <taxon>Eurotiomycetes</taxon>
        <taxon>Chaetothyriomycetidae</taxon>
        <taxon>Chaetothyriales</taxon>
        <taxon>Herpotrichiellaceae</taxon>
        <taxon>Exophiala</taxon>
    </lineage>
</organism>
<dbReference type="NCBIfam" id="NF047352">
    <property type="entry name" value="P_loop_sacsin"/>
    <property type="match status" value="1"/>
</dbReference>